<evidence type="ECO:0000313" key="10">
    <source>
        <dbReference type="EMBL" id="TKA63904.1"/>
    </source>
</evidence>
<evidence type="ECO:0000256" key="8">
    <source>
        <dbReference type="SAM" id="MobiDB-lite"/>
    </source>
</evidence>
<dbReference type="OrthoDB" id="73691at2759"/>
<dbReference type="InterPro" id="IPR044202">
    <property type="entry name" value="LETM1/MDM38-like"/>
</dbReference>
<evidence type="ECO:0000259" key="9">
    <source>
        <dbReference type="PROSITE" id="PS51758"/>
    </source>
</evidence>
<gene>
    <name evidence="10" type="ORF">B0A49_07571</name>
</gene>
<dbReference type="PANTHER" id="PTHR14009:SF6">
    <property type="entry name" value="LETM1 RBD DOMAIN-CONTAINING PROTEIN"/>
    <property type="match status" value="1"/>
</dbReference>
<feature type="region of interest" description="Disordered" evidence="8">
    <location>
        <begin position="224"/>
        <end position="255"/>
    </location>
</feature>
<protein>
    <recommendedName>
        <fullName evidence="9">Letm1 RBD domain-containing protein</fullName>
    </recommendedName>
</protein>
<comment type="subcellular location">
    <subcellularLocation>
        <location evidence="1">Mitochondrion inner membrane</location>
        <topology evidence="1">Single-pass membrane protein</topology>
    </subcellularLocation>
</comment>
<evidence type="ECO:0000256" key="1">
    <source>
        <dbReference type="ARBA" id="ARBA00004434"/>
    </source>
</evidence>
<dbReference type="Proteomes" id="UP000308768">
    <property type="component" value="Unassembled WGS sequence"/>
</dbReference>
<feature type="domain" description="Letm1 RBD" evidence="9">
    <location>
        <begin position="184"/>
        <end position="377"/>
    </location>
</feature>
<evidence type="ECO:0000256" key="7">
    <source>
        <dbReference type="PROSITE-ProRule" id="PRU01094"/>
    </source>
</evidence>
<evidence type="ECO:0000313" key="11">
    <source>
        <dbReference type="Proteomes" id="UP000308768"/>
    </source>
</evidence>
<name>A0A4U0WL98_9PEZI</name>
<dbReference type="PANTHER" id="PTHR14009">
    <property type="entry name" value="LEUCINE ZIPPER-EF-HAND CONTAINING TRANSMEMBRANE PROTEIN"/>
    <property type="match status" value="1"/>
</dbReference>
<dbReference type="GO" id="GO:0030003">
    <property type="term" value="P:intracellular monoatomic cation homeostasis"/>
    <property type="evidence" value="ECO:0007669"/>
    <property type="project" value="TreeGrafter"/>
</dbReference>
<keyword evidence="6" id="KW-0472">Membrane</keyword>
<dbReference type="InterPro" id="IPR033122">
    <property type="entry name" value="LETM1-like_RBD"/>
</dbReference>
<accession>A0A4U0WL98</accession>
<evidence type="ECO:0000256" key="5">
    <source>
        <dbReference type="ARBA" id="ARBA00023128"/>
    </source>
</evidence>
<dbReference type="GO" id="GO:0043022">
    <property type="term" value="F:ribosome binding"/>
    <property type="evidence" value="ECO:0007669"/>
    <property type="project" value="InterPro"/>
</dbReference>
<reference evidence="10 11" key="1">
    <citation type="submission" date="2017-03" db="EMBL/GenBank/DDBJ databases">
        <title>Genomes of endolithic fungi from Antarctica.</title>
        <authorList>
            <person name="Coleine C."/>
            <person name="Masonjones S."/>
            <person name="Stajich J.E."/>
        </authorList>
    </citation>
    <scope>NUCLEOTIDE SEQUENCE [LARGE SCALE GENOMIC DNA]</scope>
    <source>
        <strain evidence="10 11">CCFEE 5187</strain>
    </source>
</reference>
<evidence type="ECO:0000256" key="3">
    <source>
        <dbReference type="ARBA" id="ARBA00022792"/>
    </source>
</evidence>
<keyword evidence="2" id="KW-0812">Transmembrane</keyword>
<dbReference type="AlphaFoldDB" id="A0A4U0WL98"/>
<organism evidence="10 11">
    <name type="scientific">Cryomyces minteri</name>
    <dbReference type="NCBI Taxonomy" id="331657"/>
    <lineage>
        <taxon>Eukaryota</taxon>
        <taxon>Fungi</taxon>
        <taxon>Dikarya</taxon>
        <taxon>Ascomycota</taxon>
        <taxon>Pezizomycotina</taxon>
        <taxon>Dothideomycetes</taxon>
        <taxon>Dothideomycetes incertae sedis</taxon>
        <taxon>Cryomyces</taxon>
    </lineage>
</organism>
<evidence type="ECO:0000256" key="4">
    <source>
        <dbReference type="ARBA" id="ARBA00022989"/>
    </source>
</evidence>
<evidence type="ECO:0000256" key="6">
    <source>
        <dbReference type="ARBA" id="ARBA00023136"/>
    </source>
</evidence>
<evidence type="ECO:0000256" key="2">
    <source>
        <dbReference type="ARBA" id="ARBA00022692"/>
    </source>
</evidence>
<keyword evidence="3" id="KW-0999">Mitochondrion inner membrane</keyword>
<dbReference type="Pfam" id="PF07766">
    <property type="entry name" value="LETM1_RBD"/>
    <property type="match status" value="1"/>
</dbReference>
<sequence length="377" mass="42127">MTLRAPGSCLAVSKNLNAHFFPTSPSSILLSLRVAQHRDHPITHSYGPCVLLGRYASTASSAPDVPTRPHPKNTLVNPPITTLPAPLFVPARKPDQGLFSYLLATGKSYLTFYKTGIKNIYANYKAARALNERLRNTQSIATRDPLRAPEAVSTGRRKGFIEDAVANKRLTRGEFQLLARNRHDMKRVPVFALMFAVFGEWLPLVVPFVPNLVPLPCRLPTQSLTETEKREKRRSQSFRELVMEPPRPEAGAEELKDEQVKHISASLGLHGRWWETVRLPPPVGLLKRRVGGRAEFLAMDDTLMRKDGGVGDLDGEELRLACEERGIDVLGKSQAELRRTLKLWMEGSRGGKGIVRLLLTRPSVWDSPVTKEKRIAL</sequence>
<dbReference type="GO" id="GO:0005743">
    <property type="term" value="C:mitochondrial inner membrane"/>
    <property type="evidence" value="ECO:0007669"/>
    <property type="project" value="UniProtKB-SubCell"/>
</dbReference>
<keyword evidence="4" id="KW-1133">Transmembrane helix</keyword>
<dbReference type="EMBL" id="NAJN01001336">
    <property type="protein sequence ID" value="TKA63904.1"/>
    <property type="molecule type" value="Genomic_DNA"/>
</dbReference>
<keyword evidence="5 7" id="KW-0496">Mitochondrion</keyword>
<comment type="caution">
    <text evidence="10">The sequence shown here is derived from an EMBL/GenBank/DDBJ whole genome shotgun (WGS) entry which is preliminary data.</text>
</comment>
<dbReference type="PROSITE" id="PS51758">
    <property type="entry name" value="LETM1_RBD"/>
    <property type="match status" value="1"/>
</dbReference>
<proteinExistence type="predicted"/>
<keyword evidence="11" id="KW-1185">Reference proteome</keyword>